<proteinExistence type="predicted"/>
<organism evidence="1 2">
    <name type="scientific">Roseburia faecis</name>
    <dbReference type="NCBI Taxonomy" id="301302"/>
    <lineage>
        <taxon>Bacteria</taxon>
        <taxon>Bacillati</taxon>
        <taxon>Bacillota</taxon>
        <taxon>Clostridia</taxon>
        <taxon>Lachnospirales</taxon>
        <taxon>Lachnospiraceae</taxon>
        <taxon>Roseburia</taxon>
    </lineage>
</organism>
<sequence length="193" mass="23024">MEKILKIQEIKYLYHGTNTKFDKIDIDKYGSVFKDYGQGFYLTTNLQQAWNLAHRKANNQKEAYVYQYELKDFDSKEYNIYELLEYNEEWLDIIAENRIRGVCHIADIDIIYDRMADNKGDVLGKELADYLNDKKNGDEVIEKIRFANESKDQYCFKTAKALHLLINRKLMIDSRDRRGYWKYGRKRNISGSI</sequence>
<dbReference type="InterPro" id="IPR025051">
    <property type="entry name" value="DUF3990"/>
</dbReference>
<protein>
    <submittedName>
        <fullName evidence="1">DUF3990 domain-containing protein</fullName>
    </submittedName>
</protein>
<comment type="caution">
    <text evidence="1">The sequence shown here is derived from an EMBL/GenBank/DDBJ whole genome shotgun (WGS) entry which is preliminary data.</text>
</comment>
<gene>
    <name evidence="1" type="ORF">GMD30_16590</name>
</gene>
<dbReference type="Pfam" id="PF13151">
    <property type="entry name" value="DUF3990"/>
    <property type="match status" value="1"/>
</dbReference>
<dbReference type="EMBL" id="WNAL01000064">
    <property type="protein sequence ID" value="MTR83239.1"/>
    <property type="molecule type" value="Genomic_DNA"/>
</dbReference>
<evidence type="ECO:0000313" key="2">
    <source>
        <dbReference type="Proteomes" id="UP000446657"/>
    </source>
</evidence>
<reference evidence="1 2" key="1">
    <citation type="journal article" date="2019" name="Nat. Med.">
        <title>A library of human gut bacterial isolates paired with longitudinal multiomics data enables mechanistic microbiome research.</title>
        <authorList>
            <person name="Poyet M."/>
            <person name="Groussin M."/>
            <person name="Gibbons S.M."/>
            <person name="Avila-Pacheco J."/>
            <person name="Jiang X."/>
            <person name="Kearney S.M."/>
            <person name="Perrotta A.R."/>
            <person name="Berdy B."/>
            <person name="Zhao S."/>
            <person name="Lieberman T.D."/>
            <person name="Swanson P.K."/>
            <person name="Smith M."/>
            <person name="Roesemann S."/>
            <person name="Alexander J.E."/>
            <person name="Rich S.A."/>
            <person name="Livny J."/>
            <person name="Vlamakis H."/>
            <person name="Clish C."/>
            <person name="Bullock K."/>
            <person name="Deik A."/>
            <person name="Scott J."/>
            <person name="Pierce K.A."/>
            <person name="Xavier R.J."/>
            <person name="Alm E.J."/>
        </authorList>
    </citation>
    <scope>NUCLEOTIDE SEQUENCE [LARGE SCALE GENOMIC DNA]</scope>
    <source>
        <strain evidence="1 2">BIOML-A1</strain>
    </source>
</reference>
<name>A0A844KS09_9FIRM</name>
<accession>A0A844KS09</accession>
<evidence type="ECO:0000313" key="1">
    <source>
        <dbReference type="EMBL" id="MTR83239.1"/>
    </source>
</evidence>
<dbReference type="AlphaFoldDB" id="A0A844KS09"/>
<dbReference type="Proteomes" id="UP000446657">
    <property type="component" value="Unassembled WGS sequence"/>
</dbReference>